<evidence type="ECO:0000313" key="2">
    <source>
        <dbReference type="EMBL" id="KAK9812829.1"/>
    </source>
</evidence>
<evidence type="ECO:0000256" key="1">
    <source>
        <dbReference type="SAM" id="MobiDB-lite"/>
    </source>
</evidence>
<comment type="caution">
    <text evidence="2">The sequence shown here is derived from an EMBL/GenBank/DDBJ whole genome shotgun (WGS) entry which is preliminary data.</text>
</comment>
<protein>
    <submittedName>
        <fullName evidence="2">Uncharacterized protein</fullName>
    </submittedName>
</protein>
<dbReference type="EMBL" id="JALJOR010000008">
    <property type="protein sequence ID" value="KAK9812829.1"/>
    <property type="molecule type" value="Genomic_DNA"/>
</dbReference>
<reference evidence="2 3" key="1">
    <citation type="journal article" date="2024" name="Nat. Commun.">
        <title>Phylogenomics reveals the evolutionary origins of lichenization in chlorophyte algae.</title>
        <authorList>
            <person name="Puginier C."/>
            <person name="Libourel C."/>
            <person name="Otte J."/>
            <person name="Skaloud P."/>
            <person name="Haon M."/>
            <person name="Grisel S."/>
            <person name="Petersen M."/>
            <person name="Berrin J.G."/>
            <person name="Delaux P.M."/>
            <person name="Dal Grande F."/>
            <person name="Keller J."/>
        </authorList>
    </citation>
    <scope>NUCLEOTIDE SEQUENCE [LARGE SCALE GENOMIC DNA]</scope>
    <source>
        <strain evidence="2 3">SAG 2043</strain>
    </source>
</reference>
<feature type="region of interest" description="Disordered" evidence="1">
    <location>
        <begin position="1"/>
        <end position="23"/>
    </location>
</feature>
<dbReference type="AlphaFoldDB" id="A0AAW1PT80"/>
<name>A0AAW1PT80_9CHLO</name>
<evidence type="ECO:0000313" key="3">
    <source>
        <dbReference type="Proteomes" id="UP001489004"/>
    </source>
</evidence>
<dbReference type="Proteomes" id="UP001489004">
    <property type="component" value="Unassembled WGS sequence"/>
</dbReference>
<accession>A0AAW1PT80</accession>
<organism evidence="2 3">
    <name type="scientific">[Myrmecia] bisecta</name>
    <dbReference type="NCBI Taxonomy" id="41462"/>
    <lineage>
        <taxon>Eukaryota</taxon>
        <taxon>Viridiplantae</taxon>
        <taxon>Chlorophyta</taxon>
        <taxon>core chlorophytes</taxon>
        <taxon>Trebouxiophyceae</taxon>
        <taxon>Trebouxiales</taxon>
        <taxon>Trebouxiaceae</taxon>
        <taxon>Myrmecia</taxon>
    </lineage>
</organism>
<proteinExistence type="predicted"/>
<sequence length="140" mass="13936">MSVASDWFNNTPDAVEPGPHEARKDCDRRCGAAHPVVELGSGLGSAAGKAGTAVYGGVAHLGSAAYTGVGAAGSAVGSTAKQIGSATYSTTGQALGAVGTAASGANASVAQLAVSLVKQRMLQRICISTCHRCCQSWWLA</sequence>
<gene>
    <name evidence="2" type="ORF">WJX72_004405</name>
</gene>
<keyword evidence="3" id="KW-1185">Reference proteome</keyword>